<dbReference type="OrthoDB" id="9762440at2"/>
<dbReference type="RefSeq" id="WP_055281700.1">
    <property type="nucleotide sequence ID" value="NZ_CZAY01000003.1"/>
</dbReference>
<feature type="region of interest" description="Disordered" evidence="1">
    <location>
        <begin position="403"/>
        <end position="429"/>
    </location>
</feature>
<reference evidence="4 6" key="2">
    <citation type="submission" date="2018-08" db="EMBL/GenBank/DDBJ databases">
        <title>A genome reference for cultivated species of the human gut microbiota.</title>
        <authorList>
            <person name="Zou Y."/>
            <person name="Xue W."/>
            <person name="Luo G."/>
        </authorList>
    </citation>
    <scope>NUCLEOTIDE SEQUENCE [LARGE SCALE GENOMIC DNA]</scope>
    <source>
        <strain evidence="4 6">AM23-13</strain>
    </source>
</reference>
<dbReference type="Pfam" id="PF03432">
    <property type="entry name" value="Relaxase"/>
    <property type="match status" value="1"/>
</dbReference>
<dbReference type="Proteomes" id="UP000284112">
    <property type="component" value="Unassembled WGS sequence"/>
</dbReference>
<evidence type="ECO:0000313" key="4">
    <source>
        <dbReference type="EMBL" id="RHG03507.1"/>
    </source>
</evidence>
<dbReference type="EMBL" id="CZAY01000003">
    <property type="protein sequence ID" value="CUP13952.1"/>
    <property type="molecule type" value="Genomic_DNA"/>
</dbReference>
<dbReference type="EMBL" id="QRHW01000048">
    <property type="protein sequence ID" value="RHG03507.1"/>
    <property type="molecule type" value="Genomic_DNA"/>
</dbReference>
<dbReference type="AlphaFoldDB" id="A0A174KPK1"/>
<evidence type="ECO:0000313" key="5">
    <source>
        <dbReference type="Proteomes" id="UP000095485"/>
    </source>
</evidence>
<dbReference type="Proteomes" id="UP000095485">
    <property type="component" value="Unassembled WGS sequence"/>
</dbReference>
<protein>
    <submittedName>
        <fullName evidence="3">Relaxase/Mobilisation nuclease domain</fullName>
    </submittedName>
    <submittedName>
        <fullName evidence="4">Relaxase/mobilization nuclease</fullName>
    </submittedName>
</protein>
<evidence type="ECO:0000313" key="3">
    <source>
        <dbReference type="EMBL" id="CUP13952.1"/>
    </source>
</evidence>
<accession>A0A174KPK1</accession>
<evidence type="ECO:0000313" key="6">
    <source>
        <dbReference type="Proteomes" id="UP000284112"/>
    </source>
</evidence>
<evidence type="ECO:0000256" key="1">
    <source>
        <dbReference type="SAM" id="MobiDB-lite"/>
    </source>
</evidence>
<sequence>MAYTSVIPVHRLDRSIEYVKDKEKTTQKADSLEAAIDYAMNRTKTEQAVFEDTIGCTNENAYEDMVATKRRFHKMGGVEGYHLVQSFAEGEVTPELAHLIGQELADRLLKGQFEVVITTHLNTRHYHNHIVWNSVSMVDGHKYHSNAKSYYTEIRKISDDLCRKYGLSIIESNQKKSIPYVQWKAEQEGKPTWRTAIRLDIRESVQESYSWSQFLKEMEKRGYTWKLNRKYISLKAPGMERYIRLRSLGKNYSEEEIRGQILQPKVKRVYQKAVQIHPKKKLTGIQALYYSYLYQMGVLPKRPKRSPYAVREDIRKLDRRIEQIEFLMKHDIITREQLAAYREPLQKQIAELMKERRRLYRNGGRETGEERLSEINEELKRLRKEVRMTVQIEKHSLEIEAKLQKAEEQSQNEKRVEDKERMQKSQEVR</sequence>
<organism evidence="3 5">
    <name type="scientific">Dorea longicatena</name>
    <dbReference type="NCBI Taxonomy" id="88431"/>
    <lineage>
        <taxon>Bacteria</taxon>
        <taxon>Bacillati</taxon>
        <taxon>Bacillota</taxon>
        <taxon>Clostridia</taxon>
        <taxon>Lachnospirales</taxon>
        <taxon>Lachnospiraceae</taxon>
        <taxon>Dorea</taxon>
    </lineage>
</organism>
<dbReference type="GeneID" id="96227822"/>
<reference evidence="3 5" key="1">
    <citation type="submission" date="2015-09" db="EMBL/GenBank/DDBJ databases">
        <authorList>
            <consortium name="Pathogen Informatics"/>
        </authorList>
    </citation>
    <scope>NUCLEOTIDE SEQUENCE [LARGE SCALE GENOMIC DNA]</scope>
    <source>
        <strain evidence="3 5">2789STDY5834914</strain>
    </source>
</reference>
<gene>
    <name evidence="4" type="ORF">DW641_15130</name>
    <name evidence="3" type="ORF">ERS852526_00517</name>
</gene>
<proteinExistence type="predicted"/>
<name>A0A174KPK1_9FIRM</name>
<dbReference type="InterPro" id="IPR005094">
    <property type="entry name" value="Endonuclease_MobA/VirD2"/>
</dbReference>
<evidence type="ECO:0000259" key="2">
    <source>
        <dbReference type="Pfam" id="PF03432"/>
    </source>
</evidence>
<feature type="domain" description="MobA/VirD2-like nuclease" evidence="2">
    <location>
        <begin position="38"/>
        <end position="167"/>
    </location>
</feature>